<dbReference type="EMBL" id="MN740568">
    <property type="protein sequence ID" value="QHU34213.1"/>
    <property type="molecule type" value="Genomic_DNA"/>
</dbReference>
<name>A0A6C0LUW5_9ZZZZ</name>
<evidence type="ECO:0000256" key="4">
    <source>
        <dbReference type="ARBA" id="ARBA00022691"/>
    </source>
</evidence>
<evidence type="ECO:0000256" key="2">
    <source>
        <dbReference type="ARBA" id="ARBA00022603"/>
    </source>
</evidence>
<dbReference type="AlphaFoldDB" id="A0A6C0LUW5"/>
<feature type="compositionally biased region" description="Basic residues" evidence="6">
    <location>
        <begin position="500"/>
        <end position="522"/>
    </location>
</feature>
<protein>
    <recommendedName>
        <fullName evidence="1">site-specific DNA-methyltransferase (adenine-specific)</fullName>
        <ecNumber evidence="1">2.1.1.72</ecNumber>
    </recommendedName>
</protein>
<dbReference type="GO" id="GO:0006304">
    <property type="term" value="P:DNA modification"/>
    <property type="evidence" value="ECO:0007669"/>
    <property type="project" value="InterPro"/>
</dbReference>
<dbReference type="GO" id="GO:0009007">
    <property type="term" value="F:site-specific DNA-methyltransferase (adenine-specific) activity"/>
    <property type="evidence" value="ECO:0007669"/>
    <property type="project" value="UniProtKB-EC"/>
</dbReference>
<dbReference type="PRINTS" id="PR00507">
    <property type="entry name" value="N12N6MTFRASE"/>
</dbReference>
<dbReference type="InterPro" id="IPR029063">
    <property type="entry name" value="SAM-dependent_MTases_sf"/>
</dbReference>
<evidence type="ECO:0000259" key="7">
    <source>
        <dbReference type="Pfam" id="PF07669"/>
    </source>
</evidence>
<dbReference type="InterPro" id="IPR002052">
    <property type="entry name" value="DNA_methylase_N6_adenine_CS"/>
</dbReference>
<keyword evidence="2" id="KW-0489">Methyltransferase</keyword>
<feature type="domain" description="Type II methyltransferase M.TaqI-like" evidence="7">
    <location>
        <begin position="93"/>
        <end position="213"/>
    </location>
</feature>
<proteinExistence type="predicted"/>
<sequence>MTSLLYDKNIEEIETLINDHLHINQKNKVSQGEVFTPMWLILEMLETLPNKVWQNPQLTWLDPGAGIGNFSMVVFYKLDIGLQKWEKNAIKRRKHILENMIHMVELTSSNVDIAEKIFGTHANISNSDFLSDTNKWQTEFNQKKFDIILGNPPYNKNGMRGKGRSDVGLSVIWNKFVEMSITLMHANGHCLFFTPNSWTELKSSLSDKMLETQIIVFKNFDVVTAYKIFDKKAGSLPLCYYLLENKDPYTTTLVHDSIIDEFVPFDLYKHMFIPNKNIRLVKKVLEKTNGNLEDNYHFTPPKIKKDTTTYFSNYTQSHPYPLVNYVHKKIYVSFSKNYSRMQNRRPKLILPNYSMGYPILDEDGIMDVGGRSSYAIFVEDDNINKLKKIQEFCFTNLAFTLINSLKTAQKFMSTRTFTLFPDVTKINVPMNDKSLEKYFDMNEIERESIQQQMKHGEGNVTQEKKDEVFNFTLRDYISNDNIQFIKKKIDNAKKSDKKTFRTIKKRRRKKRSRKMRSRKNKE</sequence>
<evidence type="ECO:0000256" key="5">
    <source>
        <dbReference type="ARBA" id="ARBA00047942"/>
    </source>
</evidence>
<evidence type="ECO:0000256" key="3">
    <source>
        <dbReference type="ARBA" id="ARBA00022679"/>
    </source>
</evidence>
<evidence type="ECO:0000256" key="6">
    <source>
        <dbReference type="SAM" id="MobiDB-lite"/>
    </source>
</evidence>
<dbReference type="InterPro" id="IPR050953">
    <property type="entry name" value="N4_N6_ade-DNA_methylase"/>
</dbReference>
<dbReference type="PANTHER" id="PTHR33841">
    <property type="entry name" value="DNA METHYLTRANSFERASE YEEA-RELATED"/>
    <property type="match status" value="1"/>
</dbReference>
<dbReference type="GO" id="GO:0003676">
    <property type="term" value="F:nucleic acid binding"/>
    <property type="evidence" value="ECO:0007669"/>
    <property type="project" value="InterPro"/>
</dbReference>
<dbReference type="GO" id="GO:0032259">
    <property type="term" value="P:methylation"/>
    <property type="evidence" value="ECO:0007669"/>
    <property type="project" value="UniProtKB-KW"/>
</dbReference>
<accession>A0A6C0LUW5</accession>
<dbReference type="PANTHER" id="PTHR33841:SF1">
    <property type="entry name" value="DNA METHYLTRANSFERASE A"/>
    <property type="match status" value="1"/>
</dbReference>
<feature type="region of interest" description="Disordered" evidence="6">
    <location>
        <begin position="492"/>
        <end position="522"/>
    </location>
</feature>
<dbReference type="Gene3D" id="3.40.50.150">
    <property type="entry name" value="Vaccinia Virus protein VP39"/>
    <property type="match status" value="1"/>
</dbReference>
<keyword evidence="4" id="KW-0949">S-adenosyl-L-methionine</keyword>
<dbReference type="PROSITE" id="PS00092">
    <property type="entry name" value="N6_MTASE"/>
    <property type="match status" value="1"/>
</dbReference>
<evidence type="ECO:0000256" key="1">
    <source>
        <dbReference type="ARBA" id="ARBA00011900"/>
    </source>
</evidence>
<dbReference type="Pfam" id="PF07669">
    <property type="entry name" value="Eco57I"/>
    <property type="match status" value="1"/>
</dbReference>
<dbReference type="EC" id="2.1.1.72" evidence="1"/>
<keyword evidence="3" id="KW-0808">Transferase</keyword>
<reference evidence="8" key="1">
    <citation type="journal article" date="2020" name="Nature">
        <title>Giant virus diversity and host interactions through global metagenomics.</title>
        <authorList>
            <person name="Schulz F."/>
            <person name="Roux S."/>
            <person name="Paez-Espino D."/>
            <person name="Jungbluth S."/>
            <person name="Walsh D.A."/>
            <person name="Denef V.J."/>
            <person name="McMahon K.D."/>
            <person name="Konstantinidis K.T."/>
            <person name="Eloe-Fadrosh E.A."/>
            <person name="Kyrpides N.C."/>
            <person name="Woyke T."/>
        </authorList>
    </citation>
    <scope>NUCLEOTIDE SEQUENCE</scope>
    <source>
        <strain evidence="8">GVMAG-S-1016713-123</strain>
    </source>
</reference>
<evidence type="ECO:0000313" key="8">
    <source>
        <dbReference type="EMBL" id="QHU34213.1"/>
    </source>
</evidence>
<dbReference type="InterPro" id="IPR011639">
    <property type="entry name" value="MethylTrfase_TaqI-like_dom"/>
</dbReference>
<organism evidence="8">
    <name type="scientific">viral metagenome</name>
    <dbReference type="NCBI Taxonomy" id="1070528"/>
    <lineage>
        <taxon>unclassified sequences</taxon>
        <taxon>metagenomes</taxon>
        <taxon>organismal metagenomes</taxon>
    </lineage>
</organism>
<dbReference type="SUPFAM" id="SSF53335">
    <property type="entry name" value="S-adenosyl-L-methionine-dependent methyltransferases"/>
    <property type="match status" value="1"/>
</dbReference>
<comment type="catalytic activity">
    <reaction evidence="5">
        <text>a 2'-deoxyadenosine in DNA + S-adenosyl-L-methionine = an N(6)-methyl-2'-deoxyadenosine in DNA + S-adenosyl-L-homocysteine + H(+)</text>
        <dbReference type="Rhea" id="RHEA:15197"/>
        <dbReference type="Rhea" id="RHEA-COMP:12418"/>
        <dbReference type="Rhea" id="RHEA-COMP:12419"/>
        <dbReference type="ChEBI" id="CHEBI:15378"/>
        <dbReference type="ChEBI" id="CHEBI:57856"/>
        <dbReference type="ChEBI" id="CHEBI:59789"/>
        <dbReference type="ChEBI" id="CHEBI:90615"/>
        <dbReference type="ChEBI" id="CHEBI:90616"/>
        <dbReference type="EC" id="2.1.1.72"/>
    </reaction>
</comment>